<accession>A0A3L0W232</accession>
<dbReference type="SUPFAM" id="SSF46785">
    <property type="entry name" value="Winged helix' DNA-binding domain"/>
    <property type="match status" value="1"/>
</dbReference>
<name>A0A3L0W232_ECOLX</name>
<protein>
    <submittedName>
        <fullName evidence="2">ArsR family transcriptional regulator</fullName>
    </submittedName>
</protein>
<organism evidence="2">
    <name type="scientific">Escherichia coli</name>
    <dbReference type="NCBI Taxonomy" id="562"/>
    <lineage>
        <taxon>Bacteria</taxon>
        <taxon>Pseudomonadati</taxon>
        <taxon>Pseudomonadota</taxon>
        <taxon>Gammaproteobacteria</taxon>
        <taxon>Enterobacterales</taxon>
        <taxon>Enterobacteriaceae</taxon>
        <taxon>Escherichia</taxon>
    </lineage>
</organism>
<feature type="region of interest" description="Disordered" evidence="1">
    <location>
        <begin position="79"/>
        <end position="98"/>
    </location>
</feature>
<gene>
    <name evidence="2" type="ORF">D9F05_17380</name>
</gene>
<dbReference type="AlphaFoldDB" id="A0A3L0W232"/>
<comment type="caution">
    <text evidence="2">The sequence shown here is derived from an EMBL/GenBank/DDBJ whole genome shotgun (WGS) entry which is preliminary data.</text>
</comment>
<dbReference type="EMBL" id="RNRV01000036">
    <property type="protein sequence ID" value="MHO06112.1"/>
    <property type="molecule type" value="Genomic_DNA"/>
</dbReference>
<proteinExistence type="predicted"/>
<evidence type="ECO:0000256" key="1">
    <source>
        <dbReference type="SAM" id="MobiDB-lite"/>
    </source>
</evidence>
<reference evidence="2" key="1">
    <citation type="submission" date="2018-10" db="EMBL/GenBank/DDBJ databases">
        <authorList>
            <consortium name="NARMS: The National Antimicrobial Resistance Monitoring System"/>
        </authorList>
    </citation>
    <scope>NUCLEOTIDE SEQUENCE [LARGE SCALE GENOMIC DNA]</scope>
    <source>
        <strain evidence="2">CVM N17EC0388</strain>
    </source>
</reference>
<dbReference type="InterPro" id="IPR036390">
    <property type="entry name" value="WH_DNA-bd_sf"/>
</dbReference>
<sequence length="98" mass="10712">MSIQAILDSQQRLVVLRSLLDIGGAANESILNDCLDQLGTGRVTRDRVKTLLAWLEEQGLVRIERLAQVQVAHLTGRGQDVAEGRATVPGIKKPRAED</sequence>
<evidence type="ECO:0000313" key="2">
    <source>
        <dbReference type="EMBL" id="MHO06112.1"/>
    </source>
</evidence>